<dbReference type="KEGG" id="bvq:FHE72_05385"/>
<feature type="transmembrane region" description="Helical" evidence="1">
    <location>
        <begin position="70"/>
        <end position="89"/>
    </location>
</feature>
<name>A0A6I6ULR7_9BACI</name>
<organism evidence="2 3">
    <name type="scientific">Rossellomorea vietnamensis</name>
    <dbReference type="NCBI Taxonomy" id="218284"/>
    <lineage>
        <taxon>Bacteria</taxon>
        <taxon>Bacillati</taxon>
        <taxon>Bacillota</taxon>
        <taxon>Bacilli</taxon>
        <taxon>Bacillales</taxon>
        <taxon>Bacillaceae</taxon>
        <taxon>Rossellomorea</taxon>
    </lineage>
</organism>
<protein>
    <recommendedName>
        <fullName evidence="4">DUF4306 domain-containing protein</fullName>
    </recommendedName>
</protein>
<keyword evidence="1" id="KW-1133">Transmembrane helix</keyword>
<evidence type="ECO:0000313" key="3">
    <source>
        <dbReference type="Proteomes" id="UP000465062"/>
    </source>
</evidence>
<keyword evidence="1" id="KW-0812">Transmembrane</keyword>
<dbReference type="RefSeq" id="WP_061808880.1">
    <property type="nucleotide sequence ID" value="NZ_CP047394.1"/>
</dbReference>
<keyword evidence="1" id="KW-0472">Membrane</keyword>
<sequence>MKKWWILWAISIPIFLLSYINSIFLTSKIAYMSQSECKPMFIFTPQDVDYCSDIYPIDLFLISLKTNEVTYLWLLSGFYLVGFIVFLIVRKIWRKGD</sequence>
<proteinExistence type="predicted"/>
<dbReference type="EMBL" id="CP047394">
    <property type="protein sequence ID" value="QHE60539.1"/>
    <property type="molecule type" value="Genomic_DNA"/>
</dbReference>
<dbReference type="AlphaFoldDB" id="A0A6I6ULR7"/>
<dbReference type="Proteomes" id="UP000465062">
    <property type="component" value="Chromosome"/>
</dbReference>
<accession>A0A6I6ULR7</accession>
<evidence type="ECO:0008006" key="4">
    <source>
        <dbReference type="Google" id="ProtNLM"/>
    </source>
</evidence>
<gene>
    <name evidence="2" type="ORF">FHE72_05385</name>
</gene>
<evidence type="ECO:0000313" key="2">
    <source>
        <dbReference type="EMBL" id="QHE60539.1"/>
    </source>
</evidence>
<reference evidence="2 3" key="1">
    <citation type="submission" date="2019-06" db="EMBL/GenBank/DDBJ databases">
        <title>An operon consisting of a P-type ATPase gene and a transcriptional regular gene given the different cadmium resistance in Bacillus vietamensis 151-6 and Bacillus marisflavi 151-25.</title>
        <authorList>
            <person name="Yu X."/>
        </authorList>
    </citation>
    <scope>NUCLEOTIDE SEQUENCE [LARGE SCALE GENOMIC DNA]</scope>
    <source>
        <strain evidence="2 3">151-6</strain>
    </source>
</reference>
<evidence type="ECO:0000256" key="1">
    <source>
        <dbReference type="SAM" id="Phobius"/>
    </source>
</evidence>